<dbReference type="SUPFAM" id="SSF52922">
    <property type="entry name" value="TK C-terminal domain-like"/>
    <property type="match status" value="1"/>
</dbReference>
<keyword evidence="2" id="KW-0004">4Fe-4S</keyword>
<keyword evidence="6" id="KW-0408">Iron</keyword>
<evidence type="ECO:0000256" key="5">
    <source>
        <dbReference type="ARBA" id="ARBA00023002"/>
    </source>
</evidence>
<dbReference type="SUPFAM" id="SSF54862">
    <property type="entry name" value="4Fe-4S ferredoxins"/>
    <property type="match status" value="1"/>
</dbReference>
<dbReference type="FunFam" id="3.40.50.970:FF:000012">
    <property type="entry name" value="Pyruvate:ferredoxin (Flavodoxin) oxidoreductase"/>
    <property type="match status" value="1"/>
</dbReference>
<dbReference type="PANTHER" id="PTHR32154">
    <property type="entry name" value="PYRUVATE-FLAVODOXIN OXIDOREDUCTASE-RELATED"/>
    <property type="match status" value="1"/>
</dbReference>
<dbReference type="Gene3D" id="3.40.50.920">
    <property type="match status" value="1"/>
</dbReference>
<dbReference type="OrthoDB" id="6260376at2759"/>
<gene>
    <name evidence="9" type="ORF">DSTB1V02_LOCUS14202</name>
</gene>
<dbReference type="PANTHER" id="PTHR32154:SF0">
    <property type="entry name" value="PYRUVATE-FLAVODOXIN OXIDOREDUCTASE-RELATED"/>
    <property type="match status" value="1"/>
</dbReference>
<accession>A0A7R9FTL4</accession>
<dbReference type="GO" id="GO:0051539">
    <property type="term" value="F:4 iron, 4 sulfur cluster binding"/>
    <property type="evidence" value="ECO:0007669"/>
    <property type="project" value="UniProtKB-KW"/>
</dbReference>
<dbReference type="InterPro" id="IPR002880">
    <property type="entry name" value="Pyrv_Fd/Flavodoxin_OxRdtase_N"/>
</dbReference>
<dbReference type="AlphaFoldDB" id="A0A7R9FTL4"/>
<dbReference type="Pfam" id="PF13484">
    <property type="entry name" value="Fer4_16"/>
    <property type="match status" value="1"/>
</dbReference>
<dbReference type="Gene3D" id="3.40.50.970">
    <property type="match status" value="2"/>
</dbReference>
<feature type="domain" description="4Fe-4S ferredoxin-type" evidence="8">
    <location>
        <begin position="802"/>
        <end position="829"/>
    </location>
</feature>
<dbReference type="EMBL" id="CAJPEV010009752">
    <property type="protein sequence ID" value="CAG0905796.1"/>
    <property type="molecule type" value="Genomic_DNA"/>
</dbReference>
<dbReference type="Gene3D" id="3.30.70.20">
    <property type="match status" value="1"/>
</dbReference>
<dbReference type="GO" id="GO:0005506">
    <property type="term" value="F:iron ion binding"/>
    <property type="evidence" value="ECO:0007669"/>
    <property type="project" value="InterPro"/>
</dbReference>
<dbReference type="InterPro" id="IPR029061">
    <property type="entry name" value="THDP-binding"/>
</dbReference>
<keyword evidence="4" id="KW-0249">Electron transport</keyword>
<dbReference type="InterPro" id="IPR017900">
    <property type="entry name" value="4Fe4S_Fe_S_CS"/>
</dbReference>
<dbReference type="Gene3D" id="3.40.920.10">
    <property type="entry name" value="Pyruvate-ferredoxin oxidoreductase, PFOR, domain III"/>
    <property type="match status" value="1"/>
</dbReference>
<keyword evidence="10" id="KW-1185">Reference proteome</keyword>
<feature type="non-terminal residue" evidence="9">
    <location>
        <position position="1"/>
    </location>
</feature>
<dbReference type="EMBL" id="LR909270">
    <property type="protein sequence ID" value="CAD7254456.1"/>
    <property type="molecule type" value="Genomic_DNA"/>
</dbReference>
<dbReference type="InterPro" id="IPR009014">
    <property type="entry name" value="Transketo_C/PFOR_II"/>
</dbReference>
<reference evidence="9" key="1">
    <citation type="submission" date="2020-11" db="EMBL/GenBank/DDBJ databases">
        <authorList>
            <person name="Tran Van P."/>
        </authorList>
    </citation>
    <scope>NUCLEOTIDE SEQUENCE</scope>
</reference>
<dbReference type="CDD" id="cd07034">
    <property type="entry name" value="TPP_PYR_PFOR_IOR-alpha_like"/>
    <property type="match status" value="1"/>
</dbReference>
<dbReference type="SMART" id="SM00890">
    <property type="entry name" value="EKR"/>
    <property type="match status" value="1"/>
</dbReference>
<dbReference type="InterPro" id="IPR002869">
    <property type="entry name" value="Pyrv_flavodox_OxRed_cen"/>
</dbReference>
<feature type="non-terminal residue" evidence="9">
    <location>
        <position position="1065"/>
    </location>
</feature>
<dbReference type="SUPFAM" id="SSF52518">
    <property type="entry name" value="Thiamin diphosphate-binding fold (THDP-binding)"/>
    <property type="match status" value="2"/>
</dbReference>
<evidence type="ECO:0000256" key="6">
    <source>
        <dbReference type="ARBA" id="ARBA00023004"/>
    </source>
</evidence>
<dbReference type="GO" id="GO:0006979">
    <property type="term" value="P:response to oxidative stress"/>
    <property type="evidence" value="ECO:0007669"/>
    <property type="project" value="TreeGrafter"/>
</dbReference>
<keyword evidence="7" id="KW-0411">Iron-sulfur</keyword>
<organism evidence="9">
    <name type="scientific">Darwinula stevensoni</name>
    <dbReference type="NCBI Taxonomy" id="69355"/>
    <lineage>
        <taxon>Eukaryota</taxon>
        <taxon>Metazoa</taxon>
        <taxon>Ecdysozoa</taxon>
        <taxon>Arthropoda</taxon>
        <taxon>Crustacea</taxon>
        <taxon>Oligostraca</taxon>
        <taxon>Ostracoda</taxon>
        <taxon>Podocopa</taxon>
        <taxon>Podocopida</taxon>
        <taxon>Darwinulocopina</taxon>
        <taxon>Darwinuloidea</taxon>
        <taxon>Darwinulidae</taxon>
        <taxon>Darwinula</taxon>
    </lineage>
</organism>
<dbReference type="Gene3D" id="4.10.780.10">
    <property type="entry name" value="Pyruvate-flavodoxin oxidoreductase, EKR domain"/>
    <property type="match status" value="1"/>
</dbReference>
<evidence type="ECO:0000256" key="2">
    <source>
        <dbReference type="ARBA" id="ARBA00022485"/>
    </source>
</evidence>
<dbReference type="FunFam" id="3.40.50.920:FF:000007">
    <property type="entry name" value="Pyruvate:ferredoxin (Flavodoxin) oxidoreductase"/>
    <property type="match status" value="1"/>
</dbReference>
<dbReference type="NCBIfam" id="TIGR02176">
    <property type="entry name" value="pyruv_ox_red"/>
    <property type="match status" value="1"/>
</dbReference>
<evidence type="ECO:0000313" key="9">
    <source>
        <dbReference type="EMBL" id="CAD7254456.1"/>
    </source>
</evidence>
<proteinExistence type="predicted"/>
<dbReference type="Pfam" id="PF01558">
    <property type="entry name" value="POR"/>
    <property type="match status" value="1"/>
</dbReference>
<feature type="domain" description="4Fe-4S ferredoxin-type" evidence="8">
    <location>
        <begin position="67"/>
        <end position="96"/>
    </location>
</feature>
<protein>
    <recommendedName>
        <fullName evidence="8">4Fe-4S ferredoxin-type domain-containing protein</fullName>
    </recommendedName>
</protein>
<dbReference type="InterPro" id="IPR050722">
    <property type="entry name" value="Pyruvate:ferred/Flavod_OxRd"/>
</dbReference>
<evidence type="ECO:0000256" key="3">
    <source>
        <dbReference type="ARBA" id="ARBA00022723"/>
    </source>
</evidence>
<sequence length="1065" mass="118258">TNADTKQQQHLDMEKAVETFDEIIGGYTKEEAVYEAQRCLSCGNCFECDSCFGACPEQAISKNGKGEGYTINYNQCTGCGVVNEVCAIYPITPSSTMAELADEWASKETKNIWGNVPEIMEMQSEGGAAGTVHGALQAGALTTTFTASQGLMLMLPNMYKIAGELTSTVFHVAARSLAAQALSIFGDHQDVMAARTTGFAMLSAATVQEAHDMALITQATTLRARIPFIHFFDGFRTSHEVNKINLLSDDQIKAMIDDEWVIAHRNRSLNPDKPFVRGTAQNPDVYFQGRETSNPFYAKIPSILKEEMQKFYELTGRKYAPVSYFGHPEAENILVIMGSGVETVIPTMEFLNKNGEKTGVIKISLYRPFPNEDFISALPKTVKKIAVLDRTKEPGSNGEPFYQDVLVSLTEALTAGSLQNMPKVIGGRYGLSSKEFTPAMVKAVYDNLKSETPKNHFTVGIIDDVSFTSIDVDTNFTLDESKWNQALFFGLGSDGTVGANKNTIKIIGENTKLFAQGYFVYDSKKSGAKTVSHLRFSQEPIEAPYLITKADFVACHFFKLLENEDMLSYAKDGAKFLLNSPYSKDEVWGKLPYRVQQQIIDKNIRLYVINANEVAHKTGMGGRINTIMQTCFFELSGVLHSDEAIKQIKKAIEKTYIKKGQAVVDKNFLAVDQTIENLFEVKHPNKITAKQEQEQTIDENAPEFVKNVTYKMMIGKGDELPVSAIPVDGTYPNGTTKWEKRNVSDKVANWNPDICIQCGNCSFVCPHSVIRSKFYNKELLADAPEGFKSAPINARGFPETKFTLQVYEEDCTGCKLCYEVCPVIDVENNELRAINIEPKNPNLKEQKADISFFEQLPNHEKNMINYSTVHGVQFLEPMFEFSGACAGCGETPYIKVLTQLFGDRLMVANATGCSSIFGGNLPTTPWSSNSKGKGPAWSNSLFEDNAEFGLGMRLSADKQLQMAHYYAEKLKPELGEDFVNDLIYAPQKLESQIIKQRERVEVLKNRLQTINTPEAKHLYSLADHLVHRAVWLIGGDGWAYDIGSSGLDHALSTGKNINVLVLDTE</sequence>
<keyword evidence="1" id="KW-0813">Transport</keyword>
<dbReference type="GO" id="GO:0016903">
    <property type="term" value="F:oxidoreductase activity, acting on the aldehyde or oxo group of donors"/>
    <property type="evidence" value="ECO:0007669"/>
    <property type="project" value="InterPro"/>
</dbReference>
<dbReference type="SUPFAM" id="SSF46548">
    <property type="entry name" value="alpha-helical ferredoxin"/>
    <property type="match status" value="1"/>
</dbReference>
<dbReference type="InterPro" id="IPR019752">
    <property type="entry name" value="Pyrv/ketoisovalerate_OxRed_cat"/>
</dbReference>
<dbReference type="InterPro" id="IPR037112">
    <property type="entry name" value="Pyrv-flavodox_OxR_EKR_sf"/>
</dbReference>
<dbReference type="GO" id="GO:0022900">
    <property type="term" value="P:electron transport chain"/>
    <property type="evidence" value="ECO:0007669"/>
    <property type="project" value="InterPro"/>
</dbReference>
<dbReference type="InterPro" id="IPR017896">
    <property type="entry name" value="4Fe4S_Fe-S-bd"/>
</dbReference>
<dbReference type="Pfam" id="PF01855">
    <property type="entry name" value="POR_N"/>
    <property type="match status" value="1"/>
</dbReference>
<evidence type="ECO:0000256" key="7">
    <source>
        <dbReference type="ARBA" id="ARBA00023014"/>
    </source>
</evidence>
<dbReference type="PROSITE" id="PS00198">
    <property type="entry name" value="4FE4S_FER_1"/>
    <property type="match status" value="2"/>
</dbReference>
<evidence type="ECO:0000313" key="10">
    <source>
        <dbReference type="Proteomes" id="UP000677054"/>
    </source>
</evidence>
<name>A0A7R9FTL4_9CRUS</name>
<keyword evidence="3" id="KW-0479">Metal-binding</keyword>
<dbReference type="Proteomes" id="UP000677054">
    <property type="component" value="Unassembled WGS sequence"/>
</dbReference>
<dbReference type="InterPro" id="IPR019456">
    <property type="entry name" value="Pyrv-flavodox_OxRtase_EKR"/>
</dbReference>
<dbReference type="PROSITE" id="PS51379">
    <property type="entry name" value="4FE4S_FER_2"/>
    <property type="match status" value="4"/>
</dbReference>
<dbReference type="SUPFAM" id="SSF53323">
    <property type="entry name" value="Pyruvate-ferredoxin oxidoreductase, PFOR, domain III"/>
    <property type="match status" value="1"/>
</dbReference>
<dbReference type="InterPro" id="IPR011895">
    <property type="entry name" value="Pyrv_flavodox_OxRed"/>
</dbReference>
<evidence type="ECO:0000256" key="1">
    <source>
        <dbReference type="ARBA" id="ARBA00022448"/>
    </source>
</evidence>
<dbReference type="InterPro" id="IPR033412">
    <property type="entry name" value="PFOR_II"/>
</dbReference>
<feature type="domain" description="4Fe-4S ferredoxin-type" evidence="8">
    <location>
        <begin position="746"/>
        <end position="775"/>
    </location>
</feature>
<keyword evidence="5" id="KW-0560">Oxidoreductase</keyword>
<dbReference type="FunFam" id="3.40.920.10:FF:000001">
    <property type="entry name" value="Pyruvate:ferredoxin (Flavodoxin) oxidoreductase"/>
    <property type="match status" value="1"/>
</dbReference>
<evidence type="ECO:0000259" key="8">
    <source>
        <dbReference type="PROSITE" id="PS51379"/>
    </source>
</evidence>
<evidence type="ECO:0000256" key="4">
    <source>
        <dbReference type="ARBA" id="ARBA00022982"/>
    </source>
</evidence>
<feature type="domain" description="4Fe-4S ferredoxin-type" evidence="8">
    <location>
        <begin position="36"/>
        <end position="65"/>
    </location>
</feature>
<dbReference type="Pfam" id="PF17147">
    <property type="entry name" value="PFOR_II"/>
    <property type="match status" value="1"/>
</dbReference>
<dbReference type="Pfam" id="PF10371">
    <property type="entry name" value="EKR"/>
    <property type="match status" value="1"/>
</dbReference>